<comment type="caution">
    <text evidence="2">The sequence shown here is derived from an EMBL/GenBank/DDBJ whole genome shotgun (WGS) entry which is preliminary data.</text>
</comment>
<feature type="transmembrane region" description="Helical" evidence="1">
    <location>
        <begin position="47"/>
        <end position="70"/>
    </location>
</feature>
<keyword evidence="1" id="KW-0812">Transmembrane</keyword>
<protein>
    <submittedName>
        <fullName evidence="2">Uncharacterized protein</fullName>
    </submittedName>
</protein>
<keyword evidence="3" id="KW-1185">Reference proteome</keyword>
<evidence type="ECO:0000313" key="3">
    <source>
        <dbReference type="Proteomes" id="UP001597199"/>
    </source>
</evidence>
<keyword evidence="1" id="KW-0472">Membrane</keyword>
<evidence type="ECO:0000256" key="1">
    <source>
        <dbReference type="SAM" id="Phobius"/>
    </source>
</evidence>
<dbReference type="RefSeq" id="WP_204117837.1">
    <property type="nucleotide sequence ID" value="NZ_BOLV01000001.1"/>
</dbReference>
<organism evidence="2 3">
    <name type="scientific">Lacticaseibacillus suilingensis</name>
    <dbReference type="NCBI Taxonomy" id="2799577"/>
    <lineage>
        <taxon>Bacteria</taxon>
        <taxon>Bacillati</taxon>
        <taxon>Bacillota</taxon>
        <taxon>Bacilli</taxon>
        <taxon>Lactobacillales</taxon>
        <taxon>Lactobacillaceae</taxon>
        <taxon>Lacticaseibacillus</taxon>
    </lineage>
</organism>
<reference evidence="3" key="1">
    <citation type="journal article" date="2019" name="Int. J. Syst. Evol. Microbiol.">
        <title>The Global Catalogue of Microorganisms (GCM) 10K type strain sequencing project: providing services to taxonomists for standard genome sequencing and annotation.</title>
        <authorList>
            <consortium name="The Broad Institute Genomics Platform"/>
            <consortium name="The Broad Institute Genome Sequencing Center for Infectious Disease"/>
            <person name="Wu L."/>
            <person name="Ma J."/>
        </authorList>
    </citation>
    <scope>NUCLEOTIDE SEQUENCE [LARGE SCALE GENOMIC DNA]</scope>
    <source>
        <strain evidence="3">CCM 9110</strain>
    </source>
</reference>
<sequence length="179" mass="19923">MQDISPLTIRPSLFHLIFQLLFGGAFAVAACVIILQQGRLQLGANNATFGAILMTLGIFGLALTALFLVFQGIRKAKQPSLVFDHDGIRDNSNVFTLKSNFLPWSNIRGMAVIHSTLILKVQNPPRQRRNALMKQISREFDANYTIDINLISDAEHAALVQIANTLDRKTGIWRDLGEH</sequence>
<accession>A0ABW4BGT4</accession>
<proteinExistence type="predicted"/>
<gene>
    <name evidence="2" type="ORF">ACFQ41_03155</name>
</gene>
<evidence type="ECO:0000313" key="2">
    <source>
        <dbReference type="EMBL" id="MFD1398302.1"/>
    </source>
</evidence>
<dbReference type="Proteomes" id="UP001597199">
    <property type="component" value="Unassembled WGS sequence"/>
</dbReference>
<dbReference type="EMBL" id="JBHTOA010000016">
    <property type="protein sequence ID" value="MFD1398302.1"/>
    <property type="molecule type" value="Genomic_DNA"/>
</dbReference>
<name>A0ABW4BGT4_9LACO</name>
<feature type="transmembrane region" description="Helical" evidence="1">
    <location>
        <begin position="12"/>
        <end position="35"/>
    </location>
</feature>
<keyword evidence="1" id="KW-1133">Transmembrane helix</keyword>